<keyword evidence="3" id="KW-1185">Reference proteome</keyword>
<proteinExistence type="predicted"/>
<reference evidence="2 3" key="1">
    <citation type="submission" date="2015-11" db="EMBL/GenBank/DDBJ databases">
        <title>The genome of Debaryomyces fabryi.</title>
        <authorList>
            <person name="Tafer H."/>
            <person name="Lopandic K."/>
        </authorList>
    </citation>
    <scope>NUCLEOTIDE SEQUENCE [LARGE SCALE GENOMIC DNA]</scope>
    <source>
        <strain evidence="2 3">CBS 789</strain>
    </source>
</reference>
<protein>
    <recommendedName>
        <fullName evidence="1">Ty3 transposon capsid-like protein domain-containing protein</fullName>
    </recommendedName>
</protein>
<sequence>MSNIVAVNLGIPVIKPFSGNNREYDPKEFILKMHLQLELRALPEDVKALFVATFLEGKALRWYERLDLITRRDIKLFEKAYLERFPSHVRQDTILDCARKYHSIHQTTTVQYYNQQFRDITYQLPDNVYLQQGHLIKYILGLKKMIGYEVSLRNCSTLDEAMDVAASFEAARDLREKVYFRKPKKKEYQETWTFEKDLIWTQFSYKNL</sequence>
<dbReference type="InterPro" id="IPR045358">
    <property type="entry name" value="Ty3_capsid"/>
</dbReference>
<name>A0A0V1Q0K9_9ASCO</name>
<comment type="caution">
    <text evidence="2">The sequence shown here is derived from an EMBL/GenBank/DDBJ whole genome shotgun (WGS) entry which is preliminary data.</text>
</comment>
<evidence type="ECO:0000313" key="3">
    <source>
        <dbReference type="Proteomes" id="UP000054251"/>
    </source>
</evidence>
<gene>
    <name evidence="2" type="ORF">AC631_02203</name>
</gene>
<organism evidence="2 3">
    <name type="scientific">Debaryomyces fabryi</name>
    <dbReference type="NCBI Taxonomy" id="58627"/>
    <lineage>
        <taxon>Eukaryota</taxon>
        <taxon>Fungi</taxon>
        <taxon>Dikarya</taxon>
        <taxon>Ascomycota</taxon>
        <taxon>Saccharomycotina</taxon>
        <taxon>Pichiomycetes</taxon>
        <taxon>Debaryomycetaceae</taxon>
        <taxon>Debaryomyces</taxon>
    </lineage>
</organism>
<dbReference type="GeneID" id="26839212"/>
<dbReference type="RefSeq" id="XP_015468163.1">
    <property type="nucleotide sequence ID" value="XM_015611033.1"/>
</dbReference>
<dbReference type="AlphaFoldDB" id="A0A0V1Q0K9"/>
<dbReference type="Proteomes" id="UP000054251">
    <property type="component" value="Unassembled WGS sequence"/>
</dbReference>
<feature type="domain" description="Ty3 transposon capsid-like protein" evidence="1">
    <location>
        <begin position="9"/>
        <end position="170"/>
    </location>
</feature>
<dbReference type="EMBL" id="LMYN01000036">
    <property type="protein sequence ID" value="KSA02061.1"/>
    <property type="molecule type" value="Genomic_DNA"/>
</dbReference>
<accession>A0A0V1Q0K9</accession>
<dbReference type="Pfam" id="PF19259">
    <property type="entry name" value="Ty3_capsid"/>
    <property type="match status" value="1"/>
</dbReference>
<evidence type="ECO:0000259" key="1">
    <source>
        <dbReference type="Pfam" id="PF19259"/>
    </source>
</evidence>
<evidence type="ECO:0000313" key="2">
    <source>
        <dbReference type="EMBL" id="KSA02061.1"/>
    </source>
</evidence>